<dbReference type="PANTHER" id="PTHR44229:SF4">
    <property type="entry name" value="15-HYDROXYPROSTAGLANDIN DEHYDROGENASE [NAD(+)]"/>
    <property type="match status" value="1"/>
</dbReference>
<dbReference type="Gene3D" id="3.40.50.720">
    <property type="entry name" value="NAD(P)-binding Rossmann-like Domain"/>
    <property type="match status" value="1"/>
</dbReference>
<dbReference type="PRINTS" id="PR00080">
    <property type="entry name" value="SDRFAMILY"/>
</dbReference>
<sequence>MSKPVAIVTGAASGIGLAVSKHLLTKGYRVVMADVNATEGERIASELGDDALFQKADVSVYSEQAALFQKAFTWGDGRLDFLAANAGIDDRQSLYETDESLDEDGIPKPLNLKTVDVDLLAVFQGVWLFKHYARRNPGRGGKVVITSSAAGFYFMDSNPQYCAAKHGLVGLTRSCGPVFLKENITVNCICPAFVPTNLCPPHMLAKFPKEHITPMTTVLKAFDTFLGDDAMTGQTVELSLGDLFFRKQIDYPNESQRAIAEMGESFWAEAYESVPPARNGV</sequence>
<dbReference type="STRING" id="420778.A0A1S8BF66"/>
<dbReference type="InterPro" id="IPR002347">
    <property type="entry name" value="SDR_fam"/>
</dbReference>
<comment type="caution">
    <text evidence="4">The sequence shown here is derived from an EMBL/GenBank/DDBJ whole genome shotgun (WGS) entry which is preliminary data.</text>
</comment>
<dbReference type="SUPFAM" id="SSF51735">
    <property type="entry name" value="NAD(P)-binding Rossmann-fold domains"/>
    <property type="match status" value="1"/>
</dbReference>
<evidence type="ECO:0000256" key="3">
    <source>
        <dbReference type="RuleBase" id="RU000363"/>
    </source>
</evidence>
<keyword evidence="2" id="KW-0560">Oxidoreductase</keyword>
<dbReference type="EMBL" id="MSZU01000080">
    <property type="protein sequence ID" value="OMP86119.1"/>
    <property type="molecule type" value="Genomic_DNA"/>
</dbReference>
<evidence type="ECO:0000256" key="2">
    <source>
        <dbReference type="ARBA" id="ARBA00023002"/>
    </source>
</evidence>
<proteinExistence type="inferred from homology"/>
<dbReference type="Proteomes" id="UP000190776">
    <property type="component" value="Unassembled WGS sequence"/>
</dbReference>
<accession>A0A1S8BF66</accession>
<evidence type="ECO:0000313" key="5">
    <source>
        <dbReference type="Proteomes" id="UP000190776"/>
    </source>
</evidence>
<name>A0A1S8BF66_9PEZI</name>
<dbReference type="GO" id="GO:0016616">
    <property type="term" value="F:oxidoreductase activity, acting on the CH-OH group of donors, NAD or NADP as acceptor"/>
    <property type="evidence" value="ECO:0007669"/>
    <property type="project" value="TreeGrafter"/>
</dbReference>
<dbReference type="AlphaFoldDB" id="A0A1S8BF66"/>
<dbReference type="GO" id="GO:0005737">
    <property type="term" value="C:cytoplasm"/>
    <property type="evidence" value="ECO:0007669"/>
    <property type="project" value="TreeGrafter"/>
</dbReference>
<dbReference type="CDD" id="cd05323">
    <property type="entry name" value="ADH_SDR_c_like"/>
    <property type="match status" value="1"/>
</dbReference>
<evidence type="ECO:0000313" key="4">
    <source>
        <dbReference type="EMBL" id="OMP86119.1"/>
    </source>
</evidence>
<protein>
    <submittedName>
        <fullName evidence="4">15-hydroxyprostaglandin dehydrogenase [NAD(+)]</fullName>
    </submittedName>
</protein>
<dbReference type="InterPro" id="IPR036291">
    <property type="entry name" value="NAD(P)-bd_dom_sf"/>
</dbReference>
<comment type="similarity">
    <text evidence="1 3">Belongs to the short-chain dehydrogenases/reductases (SDR) family.</text>
</comment>
<evidence type="ECO:0000256" key="1">
    <source>
        <dbReference type="ARBA" id="ARBA00006484"/>
    </source>
</evidence>
<organism evidence="4 5">
    <name type="scientific">Diplodia seriata</name>
    <dbReference type="NCBI Taxonomy" id="420778"/>
    <lineage>
        <taxon>Eukaryota</taxon>
        <taxon>Fungi</taxon>
        <taxon>Dikarya</taxon>
        <taxon>Ascomycota</taxon>
        <taxon>Pezizomycotina</taxon>
        <taxon>Dothideomycetes</taxon>
        <taxon>Dothideomycetes incertae sedis</taxon>
        <taxon>Botryosphaeriales</taxon>
        <taxon>Botryosphaeriaceae</taxon>
        <taxon>Diplodia</taxon>
    </lineage>
</organism>
<reference evidence="4 5" key="1">
    <citation type="submission" date="2017-01" db="EMBL/GenBank/DDBJ databases">
        <title>Draft genome sequence of Diplodia seriata F98.1, a fungal species involved in grapevine trunk diseases.</title>
        <authorList>
            <person name="Robert-Siegwald G."/>
            <person name="Vallet J."/>
            <person name="Abou-Mansour E."/>
            <person name="Xu J."/>
            <person name="Rey P."/>
            <person name="Bertsch C."/>
            <person name="Rego C."/>
            <person name="Larignon P."/>
            <person name="Fontaine F."/>
            <person name="Lebrun M.-H."/>
        </authorList>
    </citation>
    <scope>NUCLEOTIDE SEQUENCE [LARGE SCALE GENOMIC DNA]</scope>
    <source>
        <strain evidence="4 5">F98.1</strain>
    </source>
</reference>
<dbReference type="PANTHER" id="PTHR44229">
    <property type="entry name" value="15-HYDROXYPROSTAGLANDIN DEHYDROGENASE [NAD(+)]"/>
    <property type="match status" value="1"/>
</dbReference>
<dbReference type="PRINTS" id="PR00081">
    <property type="entry name" value="GDHRDH"/>
</dbReference>
<dbReference type="OrthoDB" id="5371740at2759"/>
<dbReference type="Pfam" id="PF00106">
    <property type="entry name" value="adh_short"/>
    <property type="match status" value="1"/>
</dbReference>
<gene>
    <name evidence="4" type="ORF">BK809_0003288</name>
</gene>